<comment type="caution">
    <text evidence="1">The sequence shown here is derived from an EMBL/GenBank/DDBJ whole genome shotgun (WGS) entry which is preliminary data.</text>
</comment>
<gene>
    <name evidence="1" type="ORF">HMPREF0682_2974</name>
</gene>
<protein>
    <submittedName>
        <fullName evidence="1">Uncharacterized protein</fullName>
    </submittedName>
</protein>
<evidence type="ECO:0000313" key="1">
    <source>
        <dbReference type="EMBL" id="ERK60320.1"/>
    </source>
</evidence>
<proteinExistence type="predicted"/>
<dbReference type="Proteomes" id="UP000017052">
    <property type="component" value="Unassembled WGS sequence"/>
</dbReference>
<name>U2QBT9_9ACTN</name>
<dbReference type="AlphaFoldDB" id="U2QBT9"/>
<organism evidence="1 2">
    <name type="scientific">Propionibacterium acidifaciens F0233</name>
    <dbReference type="NCBI Taxonomy" id="553198"/>
    <lineage>
        <taxon>Bacteria</taxon>
        <taxon>Bacillati</taxon>
        <taxon>Actinomycetota</taxon>
        <taxon>Actinomycetes</taxon>
        <taxon>Propionibacteriales</taxon>
        <taxon>Propionibacteriaceae</taxon>
        <taxon>Propionibacterium</taxon>
    </lineage>
</organism>
<sequence>MGLISWNEHHVPFGDVERRFIVRRHQRHRTLQDIYFMLPVMVVRRRRSARLDLEFGQDKTIRPVLGVNQLSMSGLLRTRLPDDLRGHSLSIRMIHLLSSLVRMNVLFINITASSFHVNSCRLTS</sequence>
<evidence type="ECO:0000313" key="2">
    <source>
        <dbReference type="Proteomes" id="UP000017052"/>
    </source>
</evidence>
<reference evidence="1" key="1">
    <citation type="submission" date="2013-08" db="EMBL/GenBank/DDBJ databases">
        <authorList>
            <person name="Durkin A.S."/>
            <person name="Haft D.R."/>
            <person name="McCorrison J."/>
            <person name="Torralba M."/>
            <person name="Gillis M."/>
            <person name="Haft D.H."/>
            <person name="Methe B."/>
            <person name="Sutton G."/>
            <person name="Nelson K.E."/>
        </authorList>
    </citation>
    <scope>NUCLEOTIDE SEQUENCE [LARGE SCALE GENOMIC DNA]</scope>
    <source>
        <strain evidence="1">F0233</strain>
    </source>
</reference>
<dbReference type="EMBL" id="ACVN02000088">
    <property type="protein sequence ID" value="ERK60320.1"/>
    <property type="molecule type" value="Genomic_DNA"/>
</dbReference>
<keyword evidence="2" id="KW-1185">Reference proteome</keyword>
<accession>U2QBT9</accession>